<protein>
    <submittedName>
        <fullName evidence="1">Uncharacterized protein</fullName>
    </submittedName>
</protein>
<reference evidence="1" key="1">
    <citation type="journal article" date="2019" name="MBio">
        <title>Virus Genomes from Deep Sea Sediments Expand the Ocean Megavirome and Support Independent Origins of Viral Gigantism.</title>
        <authorList>
            <person name="Backstrom D."/>
            <person name="Yutin N."/>
            <person name="Jorgensen S.L."/>
            <person name="Dharamshi J."/>
            <person name="Homa F."/>
            <person name="Zaremba-Niedwiedzka K."/>
            <person name="Spang A."/>
            <person name="Wolf Y.I."/>
            <person name="Koonin E.V."/>
            <person name="Ettema T.J."/>
        </authorList>
    </citation>
    <scope>NUCLEOTIDE SEQUENCE</scope>
</reference>
<name>A0A481Z7T7_9VIRU</name>
<proteinExistence type="predicted"/>
<gene>
    <name evidence="1" type="ORF">LCPAC304_00220</name>
</gene>
<organism evidence="1">
    <name type="scientific">Pithovirus LCPAC304</name>
    <dbReference type="NCBI Taxonomy" id="2506594"/>
    <lineage>
        <taxon>Viruses</taxon>
        <taxon>Pithoviruses</taxon>
    </lineage>
</organism>
<sequence length="174" mass="20929">MEVQDWIEQYRNLHITVGDVRNLNVGDELTVVMWDGNYEEYKMWDIPENEHRNAEDMFSENKAKLIYKSDSPPTWDIEYIWEETIEHPVHVNVEHLRTTWTWCALESDGYIHITNECINADETLANNYPDYRPTHIHWDDFDDNIRAGWRGPMMKWEHLADTPAVYWNRAAFNR</sequence>
<accession>A0A481Z7T7</accession>
<evidence type="ECO:0000313" key="1">
    <source>
        <dbReference type="EMBL" id="QBK91696.1"/>
    </source>
</evidence>
<dbReference type="EMBL" id="MK500565">
    <property type="protein sequence ID" value="QBK91696.1"/>
    <property type="molecule type" value="Genomic_DNA"/>
</dbReference>